<dbReference type="Pfam" id="PF07883">
    <property type="entry name" value="Cupin_2"/>
    <property type="match status" value="1"/>
</dbReference>
<keyword evidence="4" id="KW-1185">Reference proteome</keyword>
<dbReference type="SUPFAM" id="SSF51182">
    <property type="entry name" value="RmlC-like cupins"/>
    <property type="match status" value="1"/>
</dbReference>
<dbReference type="AlphaFoldDB" id="A0A3E1RBM8"/>
<sequence length="127" mass="14502">MQTASKHLDELEWDRWPLDQVALRGKAEWKELLGSGSGCQNDMTMGVVRIRQGESLEPHYHAQPETYFTLSGRGTVTIEDVVHEVEPGRMLFIPGNARHQINNVDEADLMILYVFAISDFGKVKYHF</sequence>
<dbReference type="OrthoDB" id="9804543at2"/>
<dbReference type="Proteomes" id="UP000260665">
    <property type="component" value="Unassembled WGS sequence"/>
</dbReference>
<organism evidence="3 4">
    <name type="scientific">Rhodoferax lacus</name>
    <dbReference type="NCBI Taxonomy" id="2184758"/>
    <lineage>
        <taxon>Bacteria</taxon>
        <taxon>Pseudomonadati</taxon>
        <taxon>Pseudomonadota</taxon>
        <taxon>Betaproteobacteria</taxon>
        <taxon>Burkholderiales</taxon>
        <taxon>Comamonadaceae</taxon>
        <taxon>Rhodoferax</taxon>
    </lineage>
</organism>
<dbReference type="EMBL" id="QFZK01000006">
    <property type="protein sequence ID" value="RFO96663.1"/>
    <property type="molecule type" value="Genomic_DNA"/>
</dbReference>
<comment type="caution">
    <text evidence="3">The sequence shown here is derived from an EMBL/GenBank/DDBJ whole genome shotgun (WGS) entry which is preliminary data.</text>
</comment>
<dbReference type="RefSeq" id="WP_117177328.1">
    <property type="nucleotide sequence ID" value="NZ_QFZK01000006.1"/>
</dbReference>
<accession>A0A3E1RBM8</accession>
<gene>
    <name evidence="3" type="ORF">DIC66_11615</name>
</gene>
<dbReference type="GO" id="GO:0046872">
    <property type="term" value="F:metal ion binding"/>
    <property type="evidence" value="ECO:0007669"/>
    <property type="project" value="UniProtKB-KW"/>
</dbReference>
<name>A0A3E1RBM8_9BURK</name>
<dbReference type="Gene3D" id="2.60.120.10">
    <property type="entry name" value="Jelly Rolls"/>
    <property type="match status" value="1"/>
</dbReference>
<evidence type="ECO:0000259" key="2">
    <source>
        <dbReference type="Pfam" id="PF07883"/>
    </source>
</evidence>
<dbReference type="InterPro" id="IPR013096">
    <property type="entry name" value="Cupin_2"/>
</dbReference>
<dbReference type="PANTHER" id="PTHR35848">
    <property type="entry name" value="OXALATE-BINDING PROTEIN"/>
    <property type="match status" value="1"/>
</dbReference>
<dbReference type="InterPro" id="IPR051610">
    <property type="entry name" value="GPI/OXD"/>
</dbReference>
<proteinExistence type="predicted"/>
<reference evidence="3 4" key="1">
    <citation type="submission" date="2018-05" db="EMBL/GenBank/DDBJ databases">
        <title>Rhodoferax soyangensis sp.nov., isolated from an oligotrophic freshwater lake.</title>
        <authorList>
            <person name="Park M."/>
        </authorList>
    </citation>
    <scope>NUCLEOTIDE SEQUENCE [LARGE SCALE GENOMIC DNA]</scope>
    <source>
        <strain evidence="3 4">IMCC26218</strain>
    </source>
</reference>
<evidence type="ECO:0000313" key="4">
    <source>
        <dbReference type="Proteomes" id="UP000260665"/>
    </source>
</evidence>
<dbReference type="InterPro" id="IPR014710">
    <property type="entry name" value="RmlC-like_jellyroll"/>
</dbReference>
<dbReference type="PANTHER" id="PTHR35848:SF6">
    <property type="entry name" value="CUPIN TYPE-2 DOMAIN-CONTAINING PROTEIN"/>
    <property type="match status" value="1"/>
</dbReference>
<evidence type="ECO:0000313" key="3">
    <source>
        <dbReference type="EMBL" id="RFO96663.1"/>
    </source>
</evidence>
<protein>
    <submittedName>
        <fullName evidence="3">Cupin domain-containing protein</fullName>
    </submittedName>
</protein>
<keyword evidence="1" id="KW-0479">Metal-binding</keyword>
<dbReference type="InterPro" id="IPR011051">
    <property type="entry name" value="RmlC_Cupin_sf"/>
</dbReference>
<evidence type="ECO:0000256" key="1">
    <source>
        <dbReference type="ARBA" id="ARBA00022723"/>
    </source>
</evidence>
<feature type="domain" description="Cupin type-2" evidence="2">
    <location>
        <begin position="47"/>
        <end position="115"/>
    </location>
</feature>